<evidence type="ECO:0000313" key="2">
    <source>
        <dbReference type="EMBL" id="CEM02290.1"/>
    </source>
</evidence>
<dbReference type="PhylomeDB" id="A0A0G4EV13"/>
<reference evidence="2 3" key="1">
    <citation type="submission" date="2014-11" db="EMBL/GenBank/DDBJ databases">
        <authorList>
            <person name="Zhu J."/>
            <person name="Qi W."/>
            <person name="Song R."/>
        </authorList>
    </citation>
    <scope>NUCLEOTIDE SEQUENCE [LARGE SCALE GENOMIC DNA]</scope>
</reference>
<feature type="compositionally biased region" description="Polar residues" evidence="1">
    <location>
        <begin position="1"/>
        <end position="10"/>
    </location>
</feature>
<proteinExistence type="predicted"/>
<evidence type="ECO:0000256" key="1">
    <source>
        <dbReference type="SAM" id="MobiDB-lite"/>
    </source>
</evidence>
<feature type="region of interest" description="Disordered" evidence="1">
    <location>
        <begin position="1"/>
        <end position="23"/>
    </location>
</feature>
<gene>
    <name evidence="2" type="ORF">Vbra_20913</name>
</gene>
<dbReference type="EMBL" id="CDMY01000322">
    <property type="protein sequence ID" value="CEM02290.1"/>
    <property type="molecule type" value="Genomic_DNA"/>
</dbReference>
<protein>
    <submittedName>
        <fullName evidence="2">Uncharacterized protein</fullName>
    </submittedName>
</protein>
<sequence length="244" mass="26454">MKHTSITIDQEGSATRTGSTGGGRQATLAASHYFTAQRLKVYQVWSTLPADPILPADDLQALIDTTRDIGMTAQLLYKGERDGWAHETMVAKVGEAADLLLVAKDTARCPVTFYSISGPFEEQGIAKITVPHEDQWVLVAGAEGAVVGDKGWAGKLCIAGGRVWLGYGKEGRPAGDLRSCCQWLWRDELPDDKTYVGKVNEDGWATLAADHVFTCVGLEIYTPQEPDGWQWLSAVADIVLSQST</sequence>
<accession>A0A0G4EV13</accession>
<dbReference type="InParanoid" id="A0A0G4EV13"/>
<name>A0A0G4EV13_VITBC</name>
<dbReference type="AlphaFoldDB" id="A0A0G4EV13"/>
<dbReference type="Proteomes" id="UP000041254">
    <property type="component" value="Unassembled WGS sequence"/>
</dbReference>
<keyword evidence="3" id="KW-1185">Reference proteome</keyword>
<organism evidence="2 3">
    <name type="scientific">Vitrella brassicaformis (strain CCMP3155)</name>
    <dbReference type="NCBI Taxonomy" id="1169540"/>
    <lineage>
        <taxon>Eukaryota</taxon>
        <taxon>Sar</taxon>
        <taxon>Alveolata</taxon>
        <taxon>Colpodellida</taxon>
        <taxon>Vitrellaceae</taxon>
        <taxon>Vitrella</taxon>
    </lineage>
</organism>
<dbReference type="VEuPathDB" id="CryptoDB:Vbra_20913"/>
<evidence type="ECO:0000313" key="3">
    <source>
        <dbReference type="Proteomes" id="UP000041254"/>
    </source>
</evidence>